<proteinExistence type="predicted"/>
<dbReference type="InterPro" id="IPR055164">
    <property type="entry name" value="EDR1/CTR1/ARMC3-like_pept-like"/>
</dbReference>
<dbReference type="InterPro" id="IPR011989">
    <property type="entry name" value="ARM-like"/>
</dbReference>
<evidence type="ECO:0000259" key="3">
    <source>
        <dbReference type="Pfam" id="PF14381"/>
    </source>
</evidence>
<protein>
    <recommendedName>
        <fullName evidence="3">EDR1/CTR1/ARMC3-like peptidase-like domain-containing protein</fullName>
    </recommendedName>
</protein>
<evidence type="ECO:0000313" key="4">
    <source>
        <dbReference type="EMBL" id="KAK5638834.1"/>
    </source>
</evidence>
<dbReference type="Proteomes" id="UP001329430">
    <property type="component" value="Chromosome 10"/>
</dbReference>
<dbReference type="AlphaFoldDB" id="A0AAN7V7M6"/>
<keyword evidence="5" id="KW-1185">Reference proteome</keyword>
<evidence type="ECO:0000256" key="2">
    <source>
        <dbReference type="SAM" id="MobiDB-lite"/>
    </source>
</evidence>
<comment type="caution">
    <text evidence="4">The sequence shown here is derived from an EMBL/GenBank/DDBJ whole genome shotgun (WGS) entry which is preliminary data.</text>
</comment>
<reference evidence="4 5" key="1">
    <citation type="journal article" date="2024" name="Insects">
        <title>An Improved Chromosome-Level Genome Assembly of the Firefly Pyrocoelia pectoralis.</title>
        <authorList>
            <person name="Fu X."/>
            <person name="Meyer-Rochow V.B."/>
            <person name="Ballantyne L."/>
            <person name="Zhu X."/>
        </authorList>
    </citation>
    <scope>NUCLEOTIDE SEQUENCE [LARGE SCALE GENOMIC DNA]</scope>
    <source>
        <strain evidence="4">XCY_ONT2</strain>
    </source>
</reference>
<gene>
    <name evidence="4" type="ORF">RI129_013129</name>
</gene>
<dbReference type="PANTHER" id="PTHR46618">
    <property type="entry name" value="ARMADILLO REPEAT-CONTAINING PROTEIN 3"/>
    <property type="match status" value="1"/>
</dbReference>
<feature type="domain" description="EDR1/CTR1/ARMC3-like peptidase-like" evidence="3">
    <location>
        <begin position="700"/>
        <end position="798"/>
    </location>
</feature>
<dbReference type="EMBL" id="JAVRBK010000010">
    <property type="protein sequence ID" value="KAK5638834.1"/>
    <property type="molecule type" value="Genomic_DNA"/>
</dbReference>
<keyword evidence="1" id="KW-0677">Repeat</keyword>
<feature type="region of interest" description="Disordered" evidence="2">
    <location>
        <begin position="1"/>
        <end position="22"/>
    </location>
</feature>
<feature type="compositionally biased region" description="Polar residues" evidence="2">
    <location>
        <begin position="11"/>
        <end position="22"/>
    </location>
</feature>
<evidence type="ECO:0000313" key="5">
    <source>
        <dbReference type="Proteomes" id="UP001329430"/>
    </source>
</evidence>
<sequence length="873" mass="99997">MAKAKAPVKNPNETQNQFNPTPYETTNILTSITLLGSVEKNVVIRALSTLTKFADEKQTNSEYLYKNGILTTLMELLEYTDLAILRFTLKLLAQMVTISSEAADELSFGDYKSSVARIAFIFISNQDTIVKEFSSQFLANINNSIISSSLLSLGIISPIFSLLAYSEDPDAQFYTLRLFCNVLDAPEAPTVIPKLPDFSPKLLLDYLRHPVQEIATEAIDIIERLVLWKSDRVQELFRESKIVEGLLKIIFEEGYKNLHKKAFSIIQNSIECPETLNYVVQTLEFLEFCKWAKTCPKKQIRPTATILAAISKANAHLQLLFDFSIEDTILSFFRTENEFVHYQVCVAISNLSRHRYCCQKIVTPVVIKCILRVLLRLNLPLNPYHENAYKTLLDLLKRNEKTMNLIITCNGVELLIDALLRDKDNYSSEGLYDLLYILYIFSSNKEHKLLMMNPSIFEMLLNRYSEHSDYSNLSLLIIDQYMDSGEYRHYYVQYKGPLKIMDAITSTPNEVLLKNTLLHLHNACVYKNICLEFLAGGILKILEQFSDEVQEEIPFVNQLTSTIYNLYLPLKFEKVRRLEVTDYLSRKFYVVKERCKEFPFLEILHKINACTRNIIYVVDFTADASQLTEQFVKQPEVVNESSTVQKKGSFGKMKNGSGLKLNISKSSSQKSLNTLVCKVPPPINYGYLSEDPYLPQYVYELKKKIYEDENHIMCFQHQVKTVAEFVNNVLSGPPYADEKSHQHCLQVHLEALREKLGTNLIPIGFLRYGFHCEKSLLFKALSDKLGIPCALCKGNNDLIYWNEVPVLCNEDYEILEDNVNTYMEYAVVDLMNEIGELMLVGTVKADKYCGINIENQGMMGSSKLTLETILSKI</sequence>
<accession>A0AAN7V7M6</accession>
<evidence type="ECO:0000256" key="1">
    <source>
        <dbReference type="ARBA" id="ARBA00022737"/>
    </source>
</evidence>
<name>A0AAN7V7M6_9COLE</name>
<dbReference type="Gene3D" id="1.25.10.10">
    <property type="entry name" value="Leucine-rich Repeat Variant"/>
    <property type="match status" value="2"/>
</dbReference>
<dbReference type="Pfam" id="PF14381">
    <property type="entry name" value="EDR1_CTR1_ARMC3_pept"/>
    <property type="match status" value="1"/>
</dbReference>
<organism evidence="4 5">
    <name type="scientific">Pyrocoelia pectoralis</name>
    <dbReference type="NCBI Taxonomy" id="417401"/>
    <lineage>
        <taxon>Eukaryota</taxon>
        <taxon>Metazoa</taxon>
        <taxon>Ecdysozoa</taxon>
        <taxon>Arthropoda</taxon>
        <taxon>Hexapoda</taxon>
        <taxon>Insecta</taxon>
        <taxon>Pterygota</taxon>
        <taxon>Neoptera</taxon>
        <taxon>Endopterygota</taxon>
        <taxon>Coleoptera</taxon>
        <taxon>Polyphaga</taxon>
        <taxon>Elateriformia</taxon>
        <taxon>Elateroidea</taxon>
        <taxon>Lampyridae</taxon>
        <taxon>Lampyrinae</taxon>
        <taxon>Pyrocoelia</taxon>
    </lineage>
</organism>
<dbReference type="InterPro" id="IPR016024">
    <property type="entry name" value="ARM-type_fold"/>
</dbReference>
<dbReference type="SUPFAM" id="SSF48371">
    <property type="entry name" value="ARM repeat"/>
    <property type="match status" value="2"/>
</dbReference>
<dbReference type="PANTHER" id="PTHR46618:SF1">
    <property type="entry name" value="ARMADILLO REPEAT-CONTAINING PROTEIN 3"/>
    <property type="match status" value="1"/>
</dbReference>
<dbReference type="InterPro" id="IPR052441">
    <property type="entry name" value="Armadillo-Ser/Thr_Kinase"/>
</dbReference>